<accession>I1HJR6</accession>
<dbReference type="RefSeq" id="NP_001304796.1">
    <property type="nucleotide sequence ID" value="NM_001317867.1"/>
</dbReference>
<reference evidence="9" key="2">
    <citation type="journal article" date="2014" name="PLoS ONE">
        <title>Genome-wide analysis of the MADS-box gene family in Brachypodium distachyon.</title>
        <authorList>
            <person name="Wei B."/>
            <person name="Zhang R.Z."/>
            <person name="Guo J.J."/>
            <person name="Liu D.M."/>
            <person name="Li A.L."/>
            <person name="Fan R.C."/>
            <person name="Mao L."/>
            <person name="Zhang X.Q."/>
        </authorList>
    </citation>
    <scope>NUCLEOTIDE SEQUENCE</scope>
</reference>
<dbReference type="SUPFAM" id="SSF55455">
    <property type="entry name" value="SRF-like"/>
    <property type="match status" value="1"/>
</dbReference>
<evidence type="ECO:0000256" key="5">
    <source>
        <dbReference type="ARBA" id="ARBA00023242"/>
    </source>
</evidence>
<dbReference type="EnsemblPlants" id="KQK06427">
    <property type="protein sequence ID" value="KQK06427"/>
    <property type="gene ID" value="BRADI_2g26320v3"/>
</dbReference>
<dbReference type="GeneID" id="100827263"/>
<dbReference type="InterPro" id="IPR002100">
    <property type="entry name" value="TF_MADSbox"/>
</dbReference>
<dbReference type="GO" id="GO:0045944">
    <property type="term" value="P:positive regulation of transcription by RNA polymerase II"/>
    <property type="evidence" value="ECO:0007669"/>
    <property type="project" value="InterPro"/>
</dbReference>
<evidence type="ECO:0000256" key="6">
    <source>
        <dbReference type="SAM" id="Coils"/>
    </source>
</evidence>
<dbReference type="Proteomes" id="UP000008810">
    <property type="component" value="Chromosome 2"/>
</dbReference>
<evidence type="ECO:0000259" key="8">
    <source>
        <dbReference type="PROSITE" id="PS50066"/>
    </source>
</evidence>
<feature type="region of interest" description="Disordered" evidence="7">
    <location>
        <begin position="93"/>
        <end position="120"/>
    </location>
</feature>
<reference evidence="11" key="4">
    <citation type="submission" date="2018-08" db="UniProtKB">
        <authorList>
            <consortium name="EnsemblPlants"/>
        </authorList>
    </citation>
    <scope>IDENTIFICATION</scope>
    <source>
        <strain evidence="11">cv. Bd21</strain>
    </source>
</reference>
<reference evidence="10 11" key="1">
    <citation type="journal article" date="2010" name="Nature">
        <title>Genome sequencing and analysis of the model grass Brachypodium distachyon.</title>
        <authorList>
            <consortium name="International Brachypodium Initiative"/>
        </authorList>
    </citation>
    <scope>NUCLEOTIDE SEQUENCE [LARGE SCALE GENOMIC DNA]</scope>
    <source>
        <strain evidence="10 11">Bd21</strain>
    </source>
</reference>
<dbReference type="PANTHER" id="PTHR11945:SF763">
    <property type="entry name" value="MADS-BOX TRANSCRIPTION FACTOR 22"/>
    <property type="match status" value="1"/>
</dbReference>
<evidence type="ECO:0000256" key="4">
    <source>
        <dbReference type="ARBA" id="ARBA00023163"/>
    </source>
</evidence>
<dbReference type="GO" id="GO:0000978">
    <property type="term" value="F:RNA polymerase II cis-regulatory region sequence-specific DNA binding"/>
    <property type="evidence" value="ECO:0000318"/>
    <property type="project" value="GO_Central"/>
</dbReference>
<name>I1HJR6_BRADI</name>
<keyword evidence="3" id="KW-0238">DNA-binding</keyword>
<keyword evidence="2" id="KW-0805">Transcription regulation</keyword>
<keyword evidence="4" id="KW-0804">Transcription</keyword>
<protein>
    <submittedName>
        <fullName evidence="9">MADS-box transcription factor 47</fullName>
    </submittedName>
</protein>
<proteinExistence type="evidence at transcript level"/>
<dbReference type="PROSITE" id="PS50066">
    <property type="entry name" value="MADS_BOX_2"/>
    <property type="match status" value="1"/>
</dbReference>
<dbReference type="eggNOG" id="KOG0014">
    <property type="taxonomic scope" value="Eukaryota"/>
</dbReference>
<dbReference type="GO" id="GO:0006357">
    <property type="term" value="P:regulation of transcription by RNA polymerase II"/>
    <property type="evidence" value="ECO:0000318"/>
    <property type="project" value="GO_Central"/>
</dbReference>
<feature type="domain" description="MADS-box" evidence="8">
    <location>
        <begin position="9"/>
        <end position="69"/>
    </location>
</feature>
<dbReference type="Gene3D" id="3.40.1810.10">
    <property type="entry name" value="Transcription factor, MADS-box"/>
    <property type="match status" value="1"/>
</dbReference>
<dbReference type="Pfam" id="PF00319">
    <property type="entry name" value="SRF-TF"/>
    <property type="match status" value="1"/>
</dbReference>
<comment type="subcellular location">
    <subcellularLocation>
        <location evidence="1">Nucleus</location>
    </subcellularLocation>
</comment>
<reference evidence="10" key="3">
    <citation type="submission" date="2017-06" db="EMBL/GenBank/DDBJ databases">
        <title>WGS assembly of Brachypodium distachyon.</title>
        <authorList>
            <consortium name="The International Brachypodium Initiative"/>
            <person name="Lucas S."/>
            <person name="Harmon-Smith M."/>
            <person name="Lail K."/>
            <person name="Tice H."/>
            <person name="Grimwood J."/>
            <person name="Bruce D."/>
            <person name="Barry K."/>
            <person name="Shu S."/>
            <person name="Lindquist E."/>
            <person name="Wang M."/>
            <person name="Pitluck S."/>
            <person name="Vogel J.P."/>
            <person name="Garvin D.F."/>
            <person name="Mockler T.C."/>
            <person name="Schmutz J."/>
            <person name="Rokhsar D."/>
            <person name="Bevan M.W."/>
        </authorList>
    </citation>
    <scope>NUCLEOTIDE SEQUENCE</scope>
    <source>
        <strain evidence="10">Bd21</strain>
    </source>
</reference>
<dbReference type="SMART" id="SM00432">
    <property type="entry name" value="MADS"/>
    <property type="match status" value="1"/>
</dbReference>
<dbReference type="GO" id="GO:0000981">
    <property type="term" value="F:DNA-binding transcription factor activity, RNA polymerase II-specific"/>
    <property type="evidence" value="ECO:0000318"/>
    <property type="project" value="GO_Central"/>
</dbReference>
<evidence type="ECO:0000256" key="2">
    <source>
        <dbReference type="ARBA" id="ARBA00023015"/>
    </source>
</evidence>
<dbReference type="EMBL" id="CM000881">
    <property type="protein sequence ID" value="KQK06427.1"/>
    <property type="molecule type" value="Genomic_DNA"/>
</dbReference>
<dbReference type="CDD" id="cd00265">
    <property type="entry name" value="MADS_MEF2_like"/>
    <property type="match status" value="1"/>
</dbReference>
<dbReference type="FunFam" id="3.40.1810.10:FF:000006">
    <property type="entry name" value="Agamous-like MADS-box protein AGL62"/>
    <property type="match status" value="1"/>
</dbReference>
<dbReference type="InterPro" id="IPR036879">
    <property type="entry name" value="TF_MADSbox_sf"/>
</dbReference>
<organism evidence="11">
    <name type="scientific">Brachypodium distachyon</name>
    <name type="common">Purple false brome</name>
    <name type="synonym">Trachynia distachya</name>
    <dbReference type="NCBI Taxonomy" id="15368"/>
    <lineage>
        <taxon>Eukaryota</taxon>
        <taxon>Viridiplantae</taxon>
        <taxon>Streptophyta</taxon>
        <taxon>Embryophyta</taxon>
        <taxon>Tracheophyta</taxon>
        <taxon>Spermatophyta</taxon>
        <taxon>Magnoliopsida</taxon>
        <taxon>Liliopsida</taxon>
        <taxon>Poales</taxon>
        <taxon>Poaceae</taxon>
        <taxon>BOP clade</taxon>
        <taxon>Pooideae</taxon>
        <taxon>Stipodae</taxon>
        <taxon>Brachypodieae</taxon>
        <taxon>Brachypodium</taxon>
    </lineage>
</organism>
<evidence type="ECO:0000313" key="9">
    <source>
        <dbReference type="EMBL" id="AIG21855.1"/>
    </source>
</evidence>
<gene>
    <name evidence="11" type="primary">LOC100827263</name>
    <name evidence="10" type="ORF">BRADI_2g26320v3</name>
</gene>
<dbReference type="GO" id="GO:0005634">
    <property type="term" value="C:nucleus"/>
    <property type="evidence" value="ECO:0007669"/>
    <property type="project" value="UniProtKB-SubCell"/>
</dbReference>
<evidence type="ECO:0000256" key="7">
    <source>
        <dbReference type="SAM" id="MobiDB-lite"/>
    </source>
</evidence>
<dbReference type="GO" id="GO:0046983">
    <property type="term" value="F:protein dimerization activity"/>
    <property type="evidence" value="ECO:0007669"/>
    <property type="project" value="InterPro"/>
</dbReference>
<sequence length="314" mass="33280">MPPRRRPNLGWQKIETKRIENQQARQVTFSKRRFGLFKKASSLSVLCGVELAAVIFSPGGKAFSFGSPSVDAVINRLIATFFANNNNANTAPAAAGGGGAGSSSSAPAATGGGRGSSSAPAAEALVELNKVYEELRAMMEEEKRRKERAEEEMKRERSRWQYWRPRRFANSVYEVGGSSGGNNNGGFANNIYEVSGSSGGNNNGGFANSVYEVGGSSVGNNNGGAAAMEEMMQQLYLMGQIRPLPPPGMGQIPPPPPVGMGQIPPFLETMDLPPPPGMGQLSPFPGTMYLPLPELGPDGGFFLPGDGFFGPPPY</sequence>
<evidence type="ECO:0000256" key="3">
    <source>
        <dbReference type="ARBA" id="ARBA00023125"/>
    </source>
</evidence>
<dbReference type="AlphaFoldDB" id="I1HJR6"/>
<evidence type="ECO:0000256" key="1">
    <source>
        <dbReference type="ARBA" id="ARBA00004123"/>
    </source>
</evidence>
<dbReference type="Gramene" id="KQK06427">
    <property type="protein sequence ID" value="KQK06427"/>
    <property type="gene ID" value="BRADI_2g26320v3"/>
</dbReference>
<dbReference type="HOGENOM" id="CLU_053053_5_0_1"/>
<dbReference type="OrthoDB" id="1898716at2759"/>
<evidence type="ECO:0000313" key="12">
    <source>
        <dbReference type="Proteomes" id="UP000008810"/>
    </source>
</evidence>
<keyword evidence="6" id="KW-0175">Coiled coil</keyword>
<keyword evidence="12" id="KW-1185">Reference proteome</keyword>
<dbReference type="PRINTS" id="PR00404">
    <property type="entry name" value="MADSDOMAIN"/>
</dbReference>
<dbReference type="PANTHER" id="PTHR11945">
    <property type="entry name" value="MADS BOX PROTEIN"/>
    <property type="match status" value="1"/>
</dbReference>
<dbReference type="KEGG" id="bdi:100827263"/>
<evidence type="ECO:0000313" key="10">
    <source>
        <dbReference type="EMBL" id="KQK06427.1"/>
    </source>
</evidence>
<feature type="coiled-coil region" evidence="6">
    <location>
        <begin position="121"/>
        <end position="159"/>
    </location>
</feature>
<evidence type="ECO:0000313" key="11">
    <source>
        <dbReference type="EnsemblPlants" id="KQK06427"/>
    </source>
</evidence>
<keyword evidence="5" id="KW-0539">Nucleus</keyword>
<dbReference type="InterPro" id="IPR033896">
    <property type="entry name" value="MEF2-like_N"/>
</dbReference>
<dbReference type="EMBL" id="KF469341">
    <property type="protein sequence ID" value="AIG21855.1"/>
    <property type="molecule type" value="mRNA"/>
</dbReference>